<dbReference type="Proteomes" id="UP001556367">
    <property type="component" value="Unassembled WGS sequence"/>
</dbReference>
<name>A0ABR3JRP7_9AGAR</name>
<gene>
    <name evidence="2" type="ORF">HGRIS_000340</name>
</gene>
<evidence type="ECO:0000313" key="3">
    <source>
        <dbReference type="Proteomes" id="UP001556367"/>
    </source>
</evidence>
<keyword evidence="1" id="KW-1133">Transmembrane helix</keyword>
<reference evidence="3" key="1">
    <citation type="submission" date="2024-06" db="EMBL/GenBank/DDBJ databases">
        <title>Multi-omics analyses provide insights into the biosynthesis of the anticancer antibiotic pleurotin in Hohenbuehelia grisea.</title>
        <authorList>
            <person name="Weaver J.A."/>
            <person name="Alberti F."/>
        </authorList>
    </citation>
    <scope>NUCLEOTIDE SEQUENCE [LARGE SCALE GENOMIC DNA]</scope>
    <source>
        <strain evidence="3">T-177</strain>
    </source>
</reference>
<organism evidence="2 3">
    <name type="scientific">Hohenbuehelia grisea</name>
    <dbReference type="NCBI Taxonomy" id="104357"/>
    <lineage>
        <taxon>Eukaryota</taxon>
        <taxon>Fungi</taxon>
        <taxon>Dikarya</taxon>
        <taxon>Basidiomycota</taxon>
        <taxon>Agaricomycotina</taxon>
        <taxon>Agaricomycetes</taxon>
        <taxon>Agaricomycetidae</taxon>
        <taxon>Agaricales</taxon>
        <taxon>Pleurotineae</taxon>
        <taxon>Pleurotaceae</taxon>
        <taxon>Hohenbuehelia</taxon>
    </lineage>
</organism>
<protein>
    <submittedName>
        <fullName evidence="2">Uncharacterized protein</fullName>
    </submittedName>
</protein>
<evidence type="ECO:0000313" key="2">
    <source>
        <dbReference type="EMBL" id="KAL0958177.1"/>
    </source>
</evidence>
<keyword evidence="1" id="KW-0472">Membrane</keyword>
<accession>A0ABR3JRP7</accession>
<keyword evidence="1" id="KW-0812">Transmembrane</keyword>
<keyword evidence="3" id="KW-1185">Reference proteome</keyword>
<proteinExistence type="predicted"/>
<feature type="transmembrane region" description="Helical" evidence="1">
    <location>
        <begin position="92"/>
        <end position="113"/>
    </location>
</feature>
<comment type="caution">
    <text evidence="2">The sequence shown here is derived from an EMBL/GenBank/DDBJ whole genome shotgun (WGS) entry which is preliminary data.</text>
</comment>
<evidence type="ECO:0000256" key="1">
    <source>
        <dbReference type="SAM" id="Phobius"/>
    </source>
</evidence>
<sequence>MLSPQPISSLSYLRKLCISINHNHYPPPHTTPSRPISPLIIQTAHHMFIFLLCSLLKVARSCRNVIILCFLPSRKRVRCFVVPRSMFSRARLSTVFLFCVVLRYIFSTSTYMVGLVSASSRFLDCFASLGT</sequence>
<dbReference type="EMBL" id="JASNQZ010000004">
    <property type="protein sequence ID" value="KAL0958177.1"/>
    <property type="molecule type" value="Genomic_DNA"/>
</dbReference>